<name>A0A0B1SCV0_OESDE</name>
<reference evidence="1 2" key="1">
    <citation type="submission" date="2014-03" db="EMBL/GenBank/DDBJ databases">
        <title>Draft genome of the hookworm Oesophagostomum dentatum.</title>
        <authorList>
            <person name="Mitreva M."/>
        </authorList>
    </citation>
    <scope>NUCLEOTIDE SEQUENCE [LARGE SCALE GENOMIC DNA]</scope>
    <source>
        <strain evidence="1 2">OD-Hann</strain>
    </source>
</reference>
<evidence type="ECO:0000313" key="1">
    <source>
        <dbReference type="EMBL" id="KHJ81377.1"/>
    </source>
</evidence>
<dbReference type="Proteomes" id="UP000053660">
    <property type="component" value="Unassembled WGS sequence"/>
</dbReference>
<dbReference type="InterPro" id="IPR042269">
    <property type="entry name" value="Ser_carbopepase_S28_SKS"/>
</dbReference>
<dbReference type="AlphaFoldDB" id="A0A0B1SCV0"/>
<accession>A0A0B1SCV0</accession>
<dbReference type="Gene3D" id="3.40.50.1820">
    <property type="entry name" value="alpha/beta hydrolase"/>
    <property type="match status" value="1"/>
</dbReference>
<dbReference type="Gene3D" id="1.20.120.980">
    <property type="entry name" value="Serine carboxypeptidase S28, SKS domain"/>
    <property type="match status" value="1"/>
</dbReference>
<protein>
    <submittedName>
        <fullName evidence="1">Uncharacterized protein</fullName>
    </submittedName>
</protein>
<evidence type="ECO:0000313" key="2">
    <source>
        <dbReference type="Proteomes" id="UP000053660"/>
    </source>
</evidence>
<proteinExistence type="predicted"/>
<dbReference type="InterPro" id="IPR029058">
    <property type="entry name" value="AB_hydrolase_fold"/>
</dbReference>
<dbReference type="Pfam" id="PF05577">
    <property type="entry name" value="Peptidase_S28"/>
    <property type="match status" value="1"/>
</dbReference>
<dbReference type="GO" id="GO:0070008">
    <property type="term" value="F:serine-type exopeptidase activity"/>
    <property type="evidence" value="ECO:0007669"/>
    <property type="project" value="InterPro"/>
</dbReference>
<keyword evidence="2" id="KW-1185">Reference proteome</keyword>
<organism evidence="1 2">
    <name type="scientific">Oesophagostomum dentatum</name>
    <name type="common">Nodular worm</name>
    <dbReference type="NCBI Taxonomy" id="61180"/>
    <lineage>
        <taxon>Eukaryota</taxon>
        <taxon>Metazoa</taxon>
        <taxon>Ecdysozoa</taxon>
        <taxon>Nematoda</taxon>
        <taxon>Chromadorea</taxon>
        <taxon>Rhabditida</taxon>
        <taxon>Rhabditina</taxon>
        <taxon>Rhabditomorpha</taxon>
        <taxon>Strongyloidea</taxon>
        <taxon>Strongylidae</taxon>
        <taxon>Oesophagostomum</taxon>
    </lineage>
</organism>
<dbReference type="EMBL" id="KN590564">
    <property type="protein sequence ID" value="KHJ81377.1"/>
    <property type="molecule type" value="Genomic_DNA"/>
</dbReference>
<sequence length="74" mass="8430">MWLCCNEVGFMQTTRNDSIFGGNVPLDFYMQMCTDMFDPSVTLNYLTPRNQMAQAYYGGSDKYWVSLGTVFSLG</sequence>
<gene>
    <name evidence="1" type="ORF">OESDEN_18937</name>
</gene>
<dbReference type="OrthoDB" id="1735038at2759"/>
<dbReference type="GO" id="GO:0006508">
    <property type="term" value="P:proteolysis"/>
    <property type="evidence" value="ECO:0007669"/>
    <property type="project" value="InterPro"/>
</dbReference>
<dbReference type="InterPro" id="IPR008758">
    <property type="entry name" value="Peptidase_S28"/>
</dbReference>